<feature type="domain" description="Tripartite ATP-independent periplasmic transporters DctQ component" evidence="10">
    <location>
        <begin position="26"/>
        <end position="159"/>
    </location>
</feature>
<comment type="subcellular location">
    <subcellularLocation>
        <location evidence="1 9">Cell inner membrane</location>
        <topology evidence="1 9">Multi-pass membrane protein</topology>
    </subcellularLocation>
</comment>
<evidence type="ECO:0000256" key="4">
    <source>
        <dbReference type="ARBA" id="ARBA00022519"/>
    </source>
</evidence>
<evidence type="ECO:0000313" key="11">
    <source>
        <dbReference type="EMBL" id="MCW1932341.1"/>
    </source>
</evidence>
<keyword evidence="4 9" id="KW-0997">Cell inner membrane</keyword>
<dbReference type="InterPro" id="IPR007387">
    <property type="entry name" value="TRAP_DctQ"/>
</dbReference>
<dbReference type="Proteomes" id="UP001208938">
    <property type="component" value="Unassembled WGS sequence"/>
</dbReference>
<comment type="function">
    <text evidence="9">Part of the tripartite ATP-independent periplasmic (TRAP) transport system.</text>
</comment>
<feature type="transmembrane region" description="Helical" evidence="9">
    <location>
        <begin position="52"/>
        <end position="69"/>
    </location>
</feature>
<reference evidence="11 12" key="1">
    <citation type="submission" date="2022-10" db="EMBL/GenBank/DDBJ databases">
        <title>Pararhodobacter sp. nov., isolated from marine algae.</title>
        <authorList>
            <person name="Choi B.J."/>
            <person name="Kim J.M."/>
            <person name="Lee J.K."/>
            <person name="Choi D.G."/>
            <person name="Jeon C.O."/>
        </authorList>
    </citation>
    <scope>NUCLEOTIDE SEQUENCE [LARGE SCALE GENOMIC DNA]</scope>
    <source>
        <strain evidence="11 12">ZQ420</strain>
    </source>
</reference>
<gene>
    <name evidence="11" type="ORF">OKW52_08740</name>
</gene>
<feature type="transmembrane region" description="Helical" evidence="9">
    <location>
        <begin position="7"/>
        <end position="32"/>
    </location>
</feature>
<evidence type="ECO:0000256" key="1">
    <source>
        <dbReference type="ARBA" id="ARBA00004429"/>
    </source>
</evidence>
<evidence type="ECO:0000313" key="12">
    <source>
        <dbReference type="Proteomes" id="UP001208938"/>
    </source>
</evidence>
<protein>
    <recommendedName>
        <fullName evidence="9">TRAP transporter small permease protein</fullName>
    </recommendedName>
</protein>
<dbReference type="RefSeq" id="WP_264505355.1">
    <property type="nucleotide sequence ID" value="NZ_JAPDFL010000001.1"/>
</dbReference>
<evidence type="ECO:0000256" key="8">
    <source>
        <dbReference type="ARBA" id="ARBA00038436"/>
    </source>
</evidence>
<keyword evidence="2 9" id="KW-0813">Transport</keyword>
<feature type="transmembrane region" description="Helical" evidence="9">
    <location>
        <begin position="90"/>
        <end position="111"/>
    </location>
</feature>
<evidence type="ECO:0000256" key="9">
    <source>
        <dbReference type="RuleBase" id="RU369079"/>
    </source>
</evidence>
<evidence type="ECO:0000256" key="3">
    <source>
        <dbReference type="ARBA" id="ARBA00022475"/>
    </source>
</evidence>
<sequence>MKFFHRLVSWIANALFAVSMVAGVLMMLHVTIDVIARSLFNSPLAGTGEITASYYMIAVAFLPIAWVTLRDQHVTADIFVSALPRLFQTVIALLVDVLVILYVSAFVWQTWVSAAARTERGEVWEILGGYLPIWPTRWILPVAGAAMVLTMIFRLFAKLTNTNPVTGEKA</sequence>
<accession>A0ABT3GXT4</accession>
<evidence type="ECO:0000259" key="10">
    <source>
        <dbReference type="Pfam" id="PF04290"/>
    </source>
</evidence>
<keyword evidence="5 9" id="KW-0812">Transmembrane</keyword>
<dbReference type="Pfam" id="PF04290">
    <property type="entry name" value="DctQ"/>
    <property type="match status" value="1"/>
</dbReference>
<feature type="transmembrane region" description="Helical" evidence="9">
    <location>
        <begin position="138"/>
        <end position="157"/>
    </location>
</feature>
<evidence type="ECO:0000256" key="6">
    <source>
        <dbReference type="ARBA" id="ARBA00022989"/>
    </source>
</evidence>
<keyword evidence="12" id="KW-1185">Reference proteome</keyword>
<dbReference type="InterPro" id="IPR055348">
    <property type="entry name" value="DctQ"/>
</dbReference>
<evidence type="ECO:0000256" key="7">
    <source>
        <dbReference type="ARBA" id="ARBA00023136"/>
    </source>
</evidence>
<keyword evidence="6 9" id="KW-1133">Transmembrane helix</keyword>
<dbReference type="PANTHER" id="PTHR35011:SF10">
    <property type="entry name" value="TRAP TRANSPORTER SMALL PERMEASE PROTEIN"/>
    <property type="match status" value="1"/>
</dbReference>
<dbReference type="EMBL" id="JAPDFL010000001">
    <property type="protein sequence ID" value="MCW1932341.1"/>
    <property type="molecule type" value="Genomic_DNA"/>
</dbReference>
<proteinExistence type="inferred from homology"/>
<comment type="subunit">
    <text evidence="9">The complex comprises the extracytoplasmic solute receptor protein and the two transmembrane proteins.</text>
</comment>
<organism evidence="11 12">
    <name type="scientific">Pararhodobacter zhoushanensis</name>
    <dbReference type="NCBI Taxonomy" id="2479545"/>
    <lineage>
        <taxon>Bacteria</taxon>
        <taxon>Pseudomonadati</taxon>
        <taxon>Pseudomonadota</taxon>
        <taxon>Alphaproteobacteria</taxon>
        <taxon>Rhodobacterales</taxon>
        <taxon>Paracoccaceae</taxon>
        <taxon>Pararhodobacter</taxon>
    </lineage>
</organism>
<keyword evidence="7 9" id="KW-0472">Membrane</keyword>
<comment type="caution">
    <text evidence="11">The sequence shown here is derived from an EMBL/GenBank/DDBJ whole genome shotgun (WGS) entry which is preliminary data.</text>
</comment>
<evidence type="ECO:0000256" key="5">
    <source>
        <dbReference type="ARBA" id="ARBA00022692"/>
    </source>
</evidence>
<keyword evidence="3" id="KW-1003">Cell membrane</keyword>
<comment type="similarity">
    <text evidence="8 9">Belongs to the TRAP transporter small permease family.</text>
</comment>
<name>A0ABT3GXT4_9RHOB</name>
<dbReference type="PANTHER" id="PTHR35011">
    <property type="entry name" value="2,3-DIKETO-L-GULONATE TRAP TRANSPORTER SMALL PERMEASE PROTEIN YIAM"/>
    <property type="match status" value="1"/>
</dbReference>
<evidence type="ECO:0000256" key="2">
    <source>
        <dbReference type="ARBA" id="ARBA00022448"/>
    </source>
</evidence>